<evidence type="ECO:0000313" key="8">
    <source>
        <dbReference type="Proteomes" id="UP000186817"/>
    </source>
</evidence>
<dbReference type="AlphaFoldDB" id="A0A1Q9DG59"/>
<gene>
    <name evidence="7" type="primary">Ttll5</name>
    <name evidence="7" type="ORF">AK812_SmicGene23853</name>
</gene>
<dbReference type="Proteomes" id="UP000186817">
    <property type="component" value="Unassembled WGS sequence"/>
</dbReference>
<keyword evidence="2" id="KW-0547">Nucleotide-binding</keyword>
<dbReference type="SUPFAM" id="SSF56059">
    <property type="entry name" value="Glutathione synthetase ATP-binding domain-like"/>
    <property type="match status" value="1"/>
</dbReference>
<dbReference type="PROSITE" id="PS51221">
    <property type="entry name" value="TTL"/>
    <property type="match status" value="1"/>
</dbReference>
<evidence type="ECO:0000256" key="3">
    <source>
        <dbReference type="ARBA" id="ARBA00022840"/>
    </source>
</evidence>
<feature type="region of interest" description="Disordered" evidence="6">
    <location>
        <begin position="414"/>
        <end position="440"/>
    </location>
</feature>
<organism evidence="7 8">
    <name type="scientific">Symbiodinium microadriaticum</name>
    <name type="common">Dinoflagellate</name>
    <name type="synonym">Zooxanthella microadriatica</name>
    <dbReference type="NCBI Taxonomy" id="2951"/>
    <lineage>
        <taxon>Eukaryota</taxon>
        <taxon>Sar</taxon>
        <taxon>Alveolata</taxon>
        <taxon>Dinophyceae</taxon>
        <taxon>Suessiales</taxon>
        <taxon>Symbiodiniaceae</taxon>
        <taxon>Symbiodinium</taxon>
    </lineage>
</organism>
<dbReference type="GO" id="GO:0070740">
    <property type="term" value="F:tubulin-glutamic acid ligase activity"/>
    <property type="evidence" value="ECO:0007669"/>
    <property type="project" value="TreeGrafter"/>
</dbReference>
<sequence length="627" mass="70397">MTKHVDMLVFVVTHGNRASRSVVSRYVENPLLIQGLKFDLRVPELESVRFVAEAEILILQALIAVMVRWGPVEYHHVEAFEGAWHPDPEDVVINIVPEDSWLPWLVVPQPAATIAEDESVDVEVGDEDDNEDEGQGRVQSGDDGDDDDAVDHVEDEAVHDDMAAHGTGMENGIKAMVRKDSQAKDADMWKKIWQKSAAARTASDQDRVLTPGHLFLTGRLAVQSARSGRYVLVTSYEPLRAYIYREGLVRFASKPYSKDPKHLTDAYRHLTNYSINKGSSSFVENSEVQADNVGHKWSISALNKHLRCIGVDAELMWTRIMDAIVKSLLSVEPVIGARTKATANYSHNCFELYGFDVLVDQDLKPWLLEVNLSPSMQADSPLDWQIKSSLLSDSFNLVGINKVTKQRLAEATRAKSKVVKVPGKPPGPPERRRRHRVSGRSVLRHQECEVEDEQDCEDLPSVPLGTLDVEELRSTANALLECTRNRNFIRLYPTRKAVRHYAVIVDSQEAMKPWPRGRKPVVEKLTASQVLASLLFGPPPSHAKTLTCRPRSRAILCCSRSVRRREHRYDAMGEDVGEEASNIEAPPALRSQSMPRARARKVSRRHVVVMKRSPAEAYFRTFSTGSN</sequence>
<feature type="region of interest" description="Disordered" evidence="6">
    <location>
        <begin position="116"/>
        <end position="150"/>
    </location>
</feature>
<name>A0A1Q9DG59_SYMMI</name>
<dbReference type="OrthoDB" id="429138at2759"/>
<dbReference type="InterPro" id="IPR004344">
    <property type="entry name" value="TTL/TTLL_fam"/>
</dbReference>
<dbReference type="GO" id="GO:0015631">
    <property type="term" value="F:tubulin binding"/>
    <property type="evidence" value="ECO:0007669"/>
    <property type="project" value="TreeGrafter"/>
</dbReference>
<dbReference type="EMBL" id="LSRX01000554">
    <property type="protein sequence ID" value="OLP94172.1"/>
    <property type="molecule type" value="Genomic_DNA"/>
</dbReference>
<dbReference type="Pfam" id="PF03133">
    <property type="entry name" value="TTL"/>
    <property type="match status" value="2"/>
</dbReference>
<keyword evidence="1" id="KW-0436">Ligase</keyword>
<evidence type="ECO:0000256" key="6">
    <source>
        <dbReference type="SAM" id="MobiDB-lite"/>
    </source>
</evidence>
<evidence type="ECO:0000256" key="2">
    <source>
        <dbReference type="ARBA" id="ARBA00022741"/>
    </source>
</evidence>
<dbReference type="PANTHER" id="PTHR12241">
    <property type="entry name" value="TUBULIN POLYGLUTAMYLASE"/>
    <property type="match status" value="1"/>
</dbReference>
<keyword evidence="3" id="KW-0067">ATP-binding</keyword>
<evidence type="ECO:0000256" key="5">
    <source>
        <dbReference type="ARBA" id="ARBA00049274"/>
    </source>
</evidence>
<evidence type="ECO:0000313" key="7">
    <source>
        <dbReference type="EMBL" id="OLP94172.1"/>
    </source>
</evidence>
<feature type="compositionally biased region" description="Acidic residues" evidence="6">
    <location>
        <begin position="116"/>
        <end position="133"/>
    </location>
</feature>
<accession>A0A1Q9DG59</accession>
<dbReference type="Gene3D" id="3.30.470.20">
    <property type="entry name" value="ATP-grasp fold, B domain"/>
    <property type="match status" value="2"/>
</dbReference>
<keyword evidence="8" id="KW-1185">Reference proteome</keyword>
<dbReference type="GO" id="GO:0000226">
    <property type="term" value="P:microtubule cytoskeleton organization"/>
    <property type="evidence" value="ECO:0007669"/>
    <property type="project" value="TreeGrafter"/>
</dbReference>
<comment type="caution">
    <text evidence="7">The sequence shown here is derived from an EMBL/GenBank/DDBJ whole genome shotgun (WGS) entry which is preliminary data.</text>
</comment>
<comment type="catalytic activity">
    <reaction evidence="5">
        <text>L-glutamyl-[protein] + L-glutamate + ATP = gamma-L-glutamyl-L-glutamyl-[protein] + ADP + phosphate + H(+)</text>
        <dbReference type="Rhea" id="RHEA:60144"/>
        <dbReference type="Rhea" id="RHEA-COMP:10208"/>
        <dbReference type="Rhea" id="RHEA-COMP:15517"/>
        <dbReference type="ChEBI" id="CHEBI:15378"/>
        <dbReference type="ChEBI" id="CHEBI:29973"/>
        <dbReference type="ChEBI" id="CHEBI:29985"/>
        <dbReference type="ChEBI" id="CHEBI:30616"/>
        <dbReference type="ChEBI" id="CHEBI:43474"/>
        <dbReference type="ChEBI" id="CHEBI:143622"/>
        <dbReference type="ChEBI" id="CHEBI:456216"/>
    </reaction>
    <physiologicalReaction direction="left-to-right" evidence="5">
        <dbReference type="Rhea" id="RHEA:60145"/>
    </physiologicalReaction>
</comment>
<evidence type="ECO:0000256" key="4">
    <source>
        <dbReference type="ARBA" id="ARBA00041448"/>
    </source>
</evidence>
<reference evidence="7 8" key="1">
    <citation type="submission" date="2016-02" db="EMBL/GenBank/DDBJ databases">
        <title>Genome analysis of coral dinoflagellate symbionts highlights evolutionary adaptations to a symbiotic lifestyle.</title>
        <authorList>
            <person name="Aranda M."/>
            <person name="Li Y."/>
            <person name="Liew Y.J."/>
            <person name="Baumgarten S."/>
            <person name="Simakov O."/>
            <person name="Wilson M."/>
            <person name="Piel J."/>
            <person name="Ashoor H."/>
            <person name="Bougouffa S."/>
            <person name="Bajic V.B."/>
            <person name="Ryu T."/>
            <person name="Ravasi T."/>
            <person name="Bayer T."/>
            <person name="Micklem G."/>
            <person name="Kim H."/>
            <person name="Bhak J."/>
            <person name="Lajeunesse T.C."/>
            <person name="Voolstra C.R."/>
        </authorList>
    </citation>
    <scope>NUCLEOTIDE SEQUENCE [LARGE SCALE GENOMIC DNA]</scope>
    <source>
        <strain evidence="7 8">CCMP2467</strain>
    </source>
</reference>
<proteinExistence type="predicted"/>
<dbReference type="GO" id="GO:0036064">
    <property type="term" value="C:ciliary basal body"/>
    <property type="evidence" value="ECO:0007669"/>
    <property type="project" value="TreeGrafter"/>
</dbReference>
<evidence type="ECO:0000256" key="1">
    <source>
        <dbReference type="ARBA" id="ARBA00022598"/>
    </source>
</evidence>
<protein>
    <recommendedName>
        <fullName evidence="4">Tubulin--tyrosine ligase-like protein 5</fullName>
    </recommendedName>
</protein>
<dbReference type="PANTHER" id="PTHR12241:SF145">
    <property type="entry name" value="TUBULIN POLYGLUTAMYLASE TTLL5"/>
    <property type="match status" value="1"/>
</dbReference>
<dbReference type="GO" id="GO:0005524">
    <property type="term" value="F:ATP binding"/>
    <property type="evidence" value="ECO:0007669"/>
    <property type="project" value="UniProtKB-KW"/>
</dbReference>